<name>A0ABM3RGT0_SPIOL</name>
<proteinExistence type="inferred from homology"/>
<keyword evidence="6" id="KW-1185">Reference proteome</keyword>
<dbReference type="InterPro" id="IPR033124">
    <property type="entry name" value="Ser_caboxypep_his_AS"/>
</dbReference>
<dbReference type="PANTHER" id="PTHR11802">
    <property type="entry name" value="SERINE PROTEASE FAMILY S10 SERINE CARBOXYPEPTIDASE"/>
    <property type="match status" value="1"/>
</dbReference>
<keyword evidence="5" id="KW-0325">Glycoprotein</keyword>
<gene>
    <name evidence="7" type="primary">LOC130469502</name>
</gene>
<dbReference type="SUPFAM" id="SSF53474">
    <property type="entry name" value="alpha/beta-Hydrolases"/>
    <property type="match status" value="1"/>
</dbReference>
<dbReference type="Proteomes" id="UP000813463">
    <property type="component" value="Chromosome 3"/>
</dbReference>
<dbReference type="InterPro" id="IPR029058">
    <property type="entry name" value="AB_hydrolase_fold"/>
</dbReference>
<keyword evidence="4" id="KW-0378">Hydrolase</keyword>
<accession>A0ABM3RGT0</accession>
<organism evidence="6 7">
    <name type="scientific">Spinacia oleracea</name>
    <name type="common">Spinach</name>
    <dbReference type="NCBI Taxonomy" id="3562"/>
    <lineage>
        <taxon>Eukaryota</taxon>
        <taxon>Viridiplantae</taxon>
        <taxon>Streptophyta</taxon>
        <taxon>Embryophyta</taxon>
        <taxon>Tracheophyta</taxon>
        <taxon>Spermatophyta</taxon>
        <taxon>Magnoliopsida</taxon>
        <taxon>eudicotyledons</taxon>
        <taxon>Gunneridae</taxon>
        <taxon>Pentapetalae</taxon>
        <taxon>Caryophyllales</taxon>
        <taxon>Chenopodiaceae</taxon>
        <taxon>Chenopodioideae</taxon>
        <taxon>Anserineae</taxon>
        <taxon>Spinacia</taxon>
    </lineage>
</organism>
<evidence type="ECO:0000256" key="2">
    <source>
        <dbReference type="ARBA" id="ARBA00022645"/>
    </source>
</evidence>
<dbReference type="RefSeq" id="XP_056694825.1">
    <property type="nucleotide sequence ID" value="XM_056838847.1"/>
</dbReference>
<dbReference type="GeneID" id="130469502"/>
<sequence>MDVVYGKYKEIDFYNIYAPICLSNNTSSSQAYFGSKVGNYGLKRPRIYSGGYDPCFSNHPQVYFNRAVVQASLHANTNRGNSNTSVKWSACNDNILNIYNMTVTSVLPVYKKLIQGGLKIWIYSGDADGRVPVIGTRYWVEALGLPIKTDWRSWYHQHQVGGRLVEYEGLTMVTVRGAGHLVPLNKPSEALALFHSFLTGQDLPPKR</sequence>
<evidence type="ECO:0000256" key="1">
    <source>
        <dbReference type="ARBA" id="ARBA00009431"/>
    </source>
</evidence>
<keyword evidence="2" id="KW-0121">Carboxypeptidase</keyword>
<evidence type="ECO:0000256" key="4">
    <source>
        <dbReference type="ARBA" id="ARBA00022801"/>
    </source>
</evidence>
<keyword evidence="3" id="KW-0645">Protease</keyword>
<dbReference type="Gene3D" id="3.40.50.1820">
    <property type="entry name" value="alpha/beta hydrolase"/>
    <property type="match status" value="1"/>
</dbReference>
<dbReference type="Pfam" id="PF00450">
    <property type="entry name" value="Peptidase_S10"/>
    <property type="match status" value="1"/>
</dbReference>
<protein>
    <submittedName>
        <fullName evidence="7">Serine carboxypeptidase-like 33</fullName>
    </submittedName>
</protein>
<reference evidence="7" key="2">
    <citation type="submission" date="2025-08" db="UniProtKB">
        <authorList>
            <consortium name="RefSeq"/>
        </authorList>
    </citation>
    <scope>IDENTIFICATION</scope>
    <source>
        <tissue evidence="7">Leaf</tissue>
    </source>
</reference>
<dbReference type="PROSITE" id="PS00560">
    <property type="entry name" value="CARBOXYPEPT_SER_HIS"/>
    <property type="match status" value="1"/>
</dbReference>
<evidence type="ECO:0000313" key="6">
    <source>
        <dbReference type="Proteomes" id="UP000813463"/>
    </source>
</evidence>
<comment type="similarity">
    <text evidence="1">Belongs to the peptidase S10 family.</text>
</comment>
<dbReference type="PANTHER" id="PTHR11802:SF235">
    <property type="entry name" value="SERINE CARBOXYPEPTIDASE-LIKE 33"/>
    <property type="match status" value="1"/>
</dbReference>
<evidence type="ECO:0000256" key="3">
    <source>
        <dbReference type="ARBA" id="ARBA00022670"/>
    </source>
</evidence>
<reference evidence="6" key="1">
    <citation type="journal article" date="2021" name="Nat. Commun.">
        <title>Genomic analyses provide insights into spinach domestication and the genetic basis of agronomic traits.</title>
        <authorList>
            <person name="Cai X."/>
            <person name="Sun X."/>
            <person name="Xu C."/>
            <person name="Sun H."/>
            <person name="Wang X."/>
            <person name="Ge C."/>
            <person name="Zhang Z."/>
            <person name="Wang Q."/>
            <person name="Fei Z."/>
            <person name="Jiao C."/>
            <person name="Wang Q."/>
        </authorList>
    </citation>
    <scope>NUCLEOTIDE SEQUENCE [LARGE SCALE GENOMIC DNA]</scope>
    <source>
        <strain evidence="6">cv. Varoflay</strain>
    </source>
</reference>
<evidence type="ECO:0000313" key="7">
    <source>
        <dbReference type="RefSeq" id="XP_056694825.1"/>
    </source>
</evidence>
<evidence type="ECO:0000256" key="5">
    <source>
        <dbReference type="ARBA" id="ARBA00023180"/>
    </source>
</evidence>
<dbReference type="InterPro" id="IPR001563">
    <property type="entry name" value="Peptidase_S10"/>
</dbReference>